<evidence type="ECO:0000313" key="4">
    <source>
        <dbReference type="Proteomes" id="UP000030755"/>
    </source>
</evidence>
<evidence type="ECO:0000259" key="2">
    <source>
        <dbReference type="PROSITE" id="PS50250"/>
    </source>
</evidence>
<dbReference type="InterPro" id="IPR036388">
    <property type="entry name" value="WH-like_DNA-bd_sf"/>
</dbReference>
<evidence type="ECO:0000256" key="1">
    <source>
        <dbReference type="ARBA" id="ARBA00025771"/>
    </source>
</evidence>
<reference evidence="3 4" key="1">
    <citation type="journal article" date="2013" name="Curr. Biol.">
        <title>Shared signatures of parasitism and phylogenomics unite Cryptomycota and microsporidia.</title>
        <authorList>
            <person name="James T.Y."/>
            <person name="Pelin A."/>
            <person name="Bonen L."/>
            <person name="Ahrendt S."/>
            <person name="Sain D."/>
            <person name="Corradi N."/>
            <person name="Stajich J.E."/>
        </authorList>
    </citation>
    <scope>NUCLEOTIDE SEQUENCE [LARGE SCALE GENOMIC DNA]</scope>
    <source>
        <strain evidence="3 4">CSF55</strain>
    </source>
</reference>
<organism evidence="3 4">
    <name type="scientific">Rozella allomycis (strain CSF55)</name>
    <dbReference type="NCBI Taxonomy" id="988480"/>
    <lineage>
        <taxon>Eukaryota</taxon>
        <taxon>Fungi</taxon>
        <taxon>Fungi incertae sedis</taxon>
        <taxon>Cryptomycota</taxon>
        <taxon>Cryptomycota incertae sedis</taxon>
        <taxon>Rozella</taxon>
    </lineage>
</organism>
<dbReference type="GO" id="GO:0003723">
    <property type="term" value="F:RNA binding"/>
    <property type="evidence" value="ECO:0007669"/>
    <property type="project" value="InterPro"/>
</dbReference>
<dbReference type="AlphaFoldDB" id="A0A075AMH8"/>
<proteinExistence type="inferred from homology"/>
<dbReference type="PANTHER" id="PTHR12732">
    <property type="entry name" value="UNCHARACTERIZED PROTEASOME COMPONENT REGION PCI-CONTAINING"/>
    <property type="match status" value="1"/>
</dbReference>
<dbReference type="GO" id="GO:0016973">
    <property type="term" value="P:poly(A)+ mRNA export from nucleus"/>
    <property type="evidence" value="ECO:0007669"/>
    <property type="project" value="TreeGrafter"/>
</dbReference>
<evidence type="ECO:0000313" key="3">
    <source>
        <dbReference type="EMBL" id="EPZ30839.1"/>
    </source>
</evidence>
<dbReference type="HOGENOM" id="CLU_031567_2_1_1"/>
<keyword evidence="4" id="KW-1185">Reference proteome</keyword>
<comment type="similarity">
    <text evidence="1">Belongs to the CSN12 family.</text>
</comment>
<dbReference type="EMBL" id="KE561370">
    <property type="protein sequence ID" value="EPZ30839.1"/>
    <property type="molecule type" value="Genomic_DNA"/>
</dbReference>
<dbReference type="GO" id="GO:0003690">
    <property type="term" value="F:double-stranded DNA binding"/>
    <property type="evidence" value="ECO:0007669"/>
    <property type="project" value="InterPro"/>
</dbReference>
<dbReference type="OMA" id="INRMFTL"/>
<accession>A0A075AMH8</accession>
<dbReference type="GO" id="GO:0000973">
    <property type="term" value="P:post-transcriptional tethering of RNA polymerase II gene DNA at nuclear periphery"/>
    <property type="evidence" value="ECO:0007669"/>
    <property type="project" value="TreeGrafter"/>
</dbReference>
<feature type="domain" description="PCI" evidence="2">
    <location>
        <begin position="164"/>
        <end position="348"/>
    </location>
</feature>
<gene>
    <name evidence="3" type="ORF">O9G_003074</name>
</gene>
<dbReference type="PANTHER" id="PTHR12732:SF0">
    <property type="entry name" value="PCI DOMAIN-CONTAINING PROTEIN 2"/>
    <property type="match status" value="1"/>
</dbReference>
<dbReference type="GO" id="GO:0006368">
    <property type="term" value="P:transcription elongation by RNA polymerase II"/>
    <property type="evidence" value="ECO:0007669"/>
    <property type="project" value="TreeGrafter"/>
</dbReference>
<dbReference type="SMART" id="SM00753">
    <property type="entry name" value="PAM"/>
    <property type="match status" value="1"/>
</dbReference>
<dbReference type="STRING" id="988480.A0A075AMH8"/>
<dbReference type="InterPro" id="IPR045114">
    <property type="entry name" value="Csn12-like"/>
</dbReference>
<dbReference type="InterPro" id="IPR000717">
    <property type="entry name" value="PCI_dom"/>
</dbReference>
<dbReference type="Pfam" id="PF01399">
    <property type="entry name" value="PCI"/>
    <property type="match status" value="1"/>
</dbReference>
<dbReference type="PROSITE" id="PS50250">
    <property type="entry name" value="PCI"/>
    <property type="match status" value="1"/>
</dbReference>
<dbReference type="Proteomes" id="UP000030755">
    <property type="component" value="Unassembled WGS sequence"/>
</dbReference>
<name>A0A075AMH8_ROZAC</name>
<dbReference type="Gene3D" id="1.10.10.10">
    <property type="entry name" value="Winged helix-like DNA-binding domain superfamily/Winged helix DNA-binding domain"/>
    <property type="match status" value="1"/>
</dbReference>
<dbReference type="OrthoDB" id="10252687at2759"/>
<protein>
    <submittedName>
        <fullName evidence="3">PCI/PINT associated module domain-containing protein</fullName>
    </submittedName>
</protein>
<sequence>MKENDMSISGLSDEWAETVHAWKKAKTLFKRLQYTYAYEEWVSFSTGLHNIAQSLNAALLPLLFSVNNDLIHLADLADKELIKSNQKALKMEDAARQLNKTFVLCITDRNPLEDSRKIGAYKAIDQLFRIYFRLKQQNLCTSVLRAISNSKMPPFEDFPKSHRVAYKYYTAQLAFLDEKYGEAKEDFEYAFYHCQKSCIKNKIRILHFLIPTMIFFGRRPSVALLKRYGMEKLYAPLIDALHHGKLHKFQEYLTNFQTEKFFSKIGTILIWEKLSLVVYRQLFLKTYQILGCNSRIPFSSINKALLVAEYNVNIDEVECLLCNLIDKNLMKGYLSHERQFLVLSQKEPFPSINKHTII</sequence>
<dbReference type="GO" id="GO:0070390">
    <property type="term" value="C:transcription export complex 2"/>
    <property type="evidence" value="ECO:0007669"/>
    <property type="project" value="TreeGrafter"/>
</dbReference>